<feature type="compositionally biased region" description="Acidic residues" evidence="1">
    <location>
        <begin position="1"/>
        <end position="10"/>
    </location>
</feature>
<accession>A0A4R0J4G4</accession>
<dbReference type="EMBL" id="SJKC01000001">
    <property type="protein sequence ID" value="TCC40839.1"/>
    <property type="molecule type" value="Genomic_DNA"/>
</dbReference>
<comment type="caution">
    <text evidence="2">The sequence shown here is derived from an EMBL/GenBank/DDBJ whole genome shotgun (WGS) entry which is preliminary data.</text>
</comment>
<proteinExistence type="predicted"/>
<reference evidence="2 3" key="1">
    <citation type="submission" date="2019-02" db="EMBL/GenBank/DDBJ databases">
        <title>Kribbella capetownensis sp. nov. and Kribbella speibonae sp. nov., isolated from soil.</title>
        <authorList>
            <person name="Curtis S.M."/>
            <person name="Norton I."/>
            <person name="Everest G.J."/>
            <person name="Meyers P.R."/>
        </authorList>
    </citation>
    <scope>NUCLEOTIDE SEQUENCE [LARGE SCALE GENOMIC DNA]</scope>
    <source>
        <strain evidence="2 3">YM55</strain>
    </source>
</reference>
<feature type="compositionally biased region" description="Basic and acidic residues" evidence="1">
    <location>
        <begin position="12"/>
        <end position="34"/>
    </location>
</feature>
<feature type="region of interest" description="Disordered" evidence="1">
    <location>
        <begin position="52"/>
        <end position="77"/>
    </location>
</feature>
<evidence type="ECO:0000313" key="2">
    <source>
        <dbReference type="EMBL" id="TCC40839.1"/>
    </source>
</evidence>
<dbReference type="Proteomes" id="UP000294225">
    <property type="component" value="Unassembled WGS sequence"/>
</dbReference>
<name>A0A4R0J4G4_9ACTN</name>
<organism evidence="2 3">
    <name type="scientific">Kribbella speibonae</name>
    <dbReference type="NCBI Taxonomy" id="1572660"/>
    <lineage>
        <taxon>Bacteria</taxon>
        <taxon>Bacillati</taxon>
        <taxon>Actinomycetota</taxon>
        <taxon>Actinomycetes</taxon>
        <taxon>Propionibacteriales</taxon>
        <taxon>Kribbellaceae</taxon>
        <taxon>Kribbella</taxon>
    </lineage>
</organism>
<feature type="region of interest" description="Disordered" evidence="1">
    <location>
        <begin position="1"/>
        <end position="36"/>
    </location>
</feature>
<dbReference type="AlphaFoldDB" id="A0A4R0J4G4"/>
<sequence>MADTDSEPDPEPGQRESSGRPEERNPEPIAKKGEIVVPGKFGLRLRASGIQMRWPRGSGEQADADPSLGSAPEDRRD</sequence>
<evidence type="ECO:0000256" key="1">
    <source>
        <dbReference type="SAM" id="MobiDB-lite"/>
    </source>
</evidence>
<gene>
    <name evidence="2" type="ORF">E0H92_03910</name>
</gene>
<protein>
    <submittedName>
        <fullName evidence="2">Uncharacterized protein</fullName>
    </submittedName>
</protein>
<evidence type="ECO:0000313" key="3">
    <source>
        <dbReference type="Proteomes" id="UP000294225"/>
    </source>
</evidence>
<dbReference type="RefSeq" id="WP_131495404.1">
    <property type="nucleotide sequence ID" value="NZ_SJKC01000001.1"/>
</dbReference>